<evidence type="ECO:0000313" key="2">
    <source>
        <dbReference type="Proteomes" id="UP000183832"/>
    </source>
</evidence>
<accession>A0A1J1ICN3</accession>
<dbReference type="AlphaFoldDB" id="A0A1J1ICN3"/>
<proteinExistence type="predicted"/>
<keyword evidence="2" id="KW-1185">Reference proteome</keyword>
<reference evidence="1 2" key="1">
    <citation type="submission" date="2015-04" db="EMBL/GenBank/DDBJ databases">
        <authorList>
            <person name="Syromyatnikov M.Y."/>
            <person name="Popov V.N."/>
        </authorList>
    </citation>
    <scope>NUCLEOTIDE SEQUENCE [LARGE SCALE GENOMIC DNA]</scope>
</reference>
<gene>
    <name evidence="1" type="ORF">CLUMA_CG010140</name>
</gene>
<protein>
    <submittedName>
        <fullName evidence="1">CLUMA_CG010140, isoform A</fullName>
    </submittedName>
</protein>
<dbReference type="Proteomes" id="UP000183832">
    <property type="component" value="Unassembled WGS sequence"/>
</dbReference>
<sequence length="68" mass="8085">MKRQSTTSTFNISMEMGRNIKRYFAVGLTCKIRESSNFIAQGKASDFECMKINFLRRELEKHFFEFSF</sequence>
<organism evidence="1 2">
    <name type="scientific">Clunio marinus</name>
    <dbReference type="NCBI Taxonomy" id="568069"/>
    <lineage>
        <taxon>Eukaryota</taxon>
        <taxon>Metazoa</taxon>
        <taxon>Ecdysozoa</taxon>
        <taxon>Arthropoda</taxon>
        <taxon>Hexapoda</taxon>
        <taxon>Insecta</taxon>
        <taxon>Pterygota</taxon>
        <taxon>Neoptera</taxon>
        <taxon>Endopterygota</taxon>
        <taxon>Diptera</taxon>
        <taxon>Nematocera</taxon>
        <taxon>Chironomoidea</taxon>
        <taxon>Chironomidae</taxon>
        <taxon>Clunio</taxon>
    </lineage>
</organism>
<name>A0A1J1ICN3_9DIPT</name>
<evidence type="ECO:0000313" key="1">
    <source>
        <dbReference type="EMBL" id="CRK96734.1"/>
    </source>
</evidence>
<dbReference type="EMBL" id="CVRI01000044">
    <property type="protein sequence ID" value="CRK96734.1"/>
    <property type="molecule type" value="Genomic_DNA"/>
</dbReference>